<reference evidence="2 3" key="1">
    <citation type="submission" date="2023-10" db="EMBL/GenBank/DDBJ databases">
        <title>Screening of Alkalihalobacillus lindianensis BZ-TG-R113 and Its Alleviation of Salt Stress on Rapeseed Growth.</title>
        <authorList>
            <person name="Zhao B."/>
            <person name="Guo T."/>
        </authorList>
    </citation>
    <scope>NUCLEOTIDE SEQUENCE [LARGE SCALE GENOMIC DNA]</scope>
    <source>
        <strain evidence="2 3">BZ-TG-R113</strain>
    </source>
</reference>
<keyword evidence="1" id="KW-0812">Transmembrane</keyword>
<protein>
    <recommendedName>
        <fullName evidence="4">MFS transporter</fullName>
    </recommendedName>
</protein>
<evidence type="ECO:0000313" key="2">
    <source>
        <dbReference type="EMBL" id="MDV2687405.1"/>
    </source>
</evidence>
<dbReference type="EMBL" id="JAWJBA010000694">
    <property type="protein sequence ID" value="MDV2687405.1"/>
    <property type="molecule type" value="Genomic_DNA"/>
</dbReference>
<dbReference type="Proteomes" id="UP001287282">
    <property type="component" value="Unassembled WGS sequence"/>
</dbReference>
<evidence type="ECO:0008006" key="4">
    <source>
        <dbReference type="Google" id="ProtNLM"/>
    </source>
</evidence>
<name>A0ABU3XHL4_9BACI</name>
<proteinExistence type="predicted"/>
<dbReference type="SUPFAM" id="SSF103473">
    <property type="entry name" value="MFS general substrate transporter"/>
    <property type="match status" value="1"/>
</dbReference>
<comment type="caution">
    <text evidence="2">The sequence shown here is derived from an EMBL/GenBank/DDBJ whole genome shotgun (WGS) entry which is preliminary data.</text>
</comment>
<keyword evidence="1" id="KW-0472">Membrane</keyword>
<keyword evidence="3" id="KW-1185">Reference proteome</keyword>
<evidence type="ECO:0000256" key="1">
    <source>
        <dbReference type="SAM" id="Phobius"/>
    </source>
</evidence>
<sequence length="71" mass="8025">MSKKLHFKDTPPVVISISLVTAICLVGDSMLYIALPIFWKEVGLDSLWQVGILLSINRFIRLPFNPIIGWV</sequence>
<feature type="transmembrane region" description="Helical" evidence="1">
    <location>
        <begin position="12"/>
        <end position="39"/>
    </location>
</feature>
<keyword evidence="1" id="KW-1133">Transmembrane helix</keyword>
<evidence type="ECO:0000313" key="3">
    <source>
        <dbReference type="Proteomes" id="UP001287282"/>
    </source>
</evidence>
<organism evidence="2 3">
    <name type="scientific">Alkalihalophilus lindianensis</name>
    <dbReference type="NCBI Taxonomy" id="1630542"/>
    <lineage>
        <taxon>Bacteria</taxon>
        <taxon>Bacillati</taxon>
        <taxon>Bacillota</taxon>
        <taxon>Bacilli</taxon>
        <taxon>Bacillales</taxon>
        <taxon>Bacillaceae</taxon>
        <taxon>Alkalihalophilus</taxon>
    </lineage>
</organism>
<gene>
    <name evidence="2" type="ORF">RYX56_23955</name>
</gene>
<feature type="non-terminal residue" evidence="2">
    <location>
        <position position="71"/>
    </location>
</feature>
<accession>A0ABU3XHL4</accession>
<dbReference type="InterPro" id="IPR036259">
    <property type="entry name" value="MFS_trans_sf"/>
</dbReference>